<evidence type="ECO:0000259" key="3">
    <source>
        <dbReference type="Pfam" id="PF03235"/>
    </source>
</evidence>
<dbReference type="PANTHER" id="PTHR39639">
    <property type="entry name" value="CHROMOSOME 16, WHOLE GENOME SHOTGUN SEQUENCE"/>
    <property type="match status" value="1"/>
</dbReference>
<reference evidence="5" key="1">
    <citation type="submission" date="2017-11" db="EMBL/GenBank/DDBJ databases">
        <title>Genome sequencing of Fusobacterium periodonticum KCOM 1282.</title>
        <authorList>
            <person name="Kook J.-K."/>
            <person name="Park S.-N."/>
            <person name="Lim Y.K."/>
        </authorList>
    </citation>
    <scope>NUCLEOTIDE SEQUENCE [LARGE SCALE GENOMIC DNA]</scope>
    <source>
        <strain evidence="5">KCOM 1282</strain>
    </source>
</reference>
<dbReference type="PROSITE" id="PS00572">
    <property type="entry name" value="GLYCOSYL_HYDROL_F1_1"/>
    <property type="match status" value="1"/>
</dbReference>
<sequence length="380" mass="44606">MTKEISIATRNVDKTIININEDIKKGFRLQEISSSELEDSEPMDYLDALIVSPDYQREYRYSLANESSIIESILVGIPIPPIFIAKNRVNNVHVLNVIDGQHRLRAINRFLENQYSLTGLTLLPEYEGKYYNDFSNEEKMLLNSKKISFIEFENFPGLKIEIEIFSRYNKGTKPLTAQEIRHAVYNSRFNEYVNNFVNTFKNIKDSIINKIYNMTNDRILKKKIHESIFVIMYILENGINTKLEKSPDYAEEFMKEKKEISMKDEKLFEENFQKIKKNFENFNEFMKKVGEVVSYPFSKEIYGIASRNYKFQISIAMILSAIYNKTLLENKEIDVSKFLPEIKSKLEDSFLEAGDYNSSSTNSKKIQEFIETIELDKFFK</sequence>
<evidence type="ECO:0000256" key="1">
    <source>
        <dbReference type="ARBA" id="ARBA00010838"/>
    </source>
</evidence>
<comment type="similarity">
    <text evidence="1">Belongs to the glycosyl hydrolase 1 family.</text>
</comment>
<feature type="active site" description="Nucleophile" evidence="2">
    <location>
        <position position="236"/>
    </location>
</feature>
<evidence type="ECO:0000313" key="5">
    <source>
        <dbReference type="Proteomes" id="UP000231749"/>
    </source>
</evidence>
<dbReference type="RefSeq" id="WP_099990707.1">
    <property type="nucleotide sequence ID" value="NZ_CP024702.1"/>
</dbReference>
<protein>
    <recommendedName>
        <fullName evidence="3">GmrSD restriction endonucleases N-terminal domain-containing protein</fullName>
    </recommendedName>
</protein>
<dbReference type="EMBL" id="CP024702">
    <property type="protein sequence ID" value="ATV66226.1"/>
    <property type="molecule type" value="Genomic_DNA"/>
</dbReference>
<dbReference type="InterPro" id="IPR018120">
    <property type="entry name" value="Glyco_hydro_1_AS"/>
</dbReference>
<gene>
    <name evidence="4" type="ORF">CTM86_06250</name>
</gene>
<dbReference type="AlphaFoldDB" id="A0AAD0AS85"/>
<dbReference type="PANTHER" id="PTHR39639:SF1">
    <property type="entry name" value="DUF262 DOMAIN-CONTAINING PROTEIN"/>
    <property type="match status" value="1"/>
</dbReference>
<name>A0AAD0AS85_9FUSO</name>
<dbReference type="InterPro" id="IPR004919">
    <property type="entry name" value="GmrSD_N"/>
</dbReference>
<accession>A0AAD0AS85</accession>
<dbReference type="Pfam" id="PF03235">
    <property type="entry name" value="GmrSD_N"/>
    <property type="match status" value="1"/>
</dbReference>
<evidence type="ECO:0000256" key="2">
    <source>
        <dbReference type="PROSITE-ProRule" id="PRU10055"/>
    </source>
</evidence>
<dbReference type="Proteomes" id="UP000231749">
    <property type="component" value="Chromosome"/>
</dbReference>
<evidence type="ECO:0000313" key="4">
    <source>
        <dbReference type="EMBL" id="ATV66226.1"/>
    </source>
</evidence>
<organism evidence="4 5">
    <name type="scientific">Fusobacterium pseudoperiodonticum</name>
    <dbReference type="NCBI Taxonomy" id="2663009"/>
    <lineage>
        <taxon>Bacteria</taxon>
        <taxon>Fusobacteriati</taxon>
        <taxon>Fusobacteriota</taxon>
        <taxon>Fusobacteriia</taxon>
        <taxon>Fusobacteriales</taxon>
        <taxon>Fusobacteriaceae</taxon>
        <taxon>Fusobacterium</taxon>
    </lineage>
</organism>
<proteinExistence type="inferred from homology"/>
<feature type="domain" description="GmrSD restriction endonucleases N-terminal" evidence="3">
    <location>
        <begin position="50"/>
        <end position="185"/>
    </location>
</feature>